<dbReference type="InParanoid" id="Q23UI8"/>
<evidence type="ECO:0000256" key="1">
    <source>
        <dbReference type="SAM" id="Phobius"/>
    </source>
</evidence>
<organism evidence="3 4">
    <name type="scientific">Tetrahymena thermophila (strain SB210)</name>
    <dbReference type="NCBI Taxonomy" id="312017"/>
    <lineage>
        <taxon>Eukaryota</taxon>
        <taxon>Sar</taxon>
        <taxon>Alveolata</taxon>
        <taxon>Ciliophora</taxon>
        <taxon>Intramacronucleata</taxon>
        <taxon>Oligohymenophorea</taxon>
        <taxon>Hymenostomatida</taxon>
        <taxon>Tetrahymenina</taxon>
        <taxon>Tetrahymenidae</taxon>
        <taxon>Tetrahymena</taxon>
    </lineage>
</organism>
<feature type="transmembrane region" description="Helical" evidence="1">
    <location>
        <begin position="94"/>
        <end position="118"/>
    </location>
</feature>
<dbReference type="RefSeq" id="XP_001020415.1">
    <property type="nucleotide sequence ID" value="XM_001020415.1"/>
</dbReference>
<feature type="signal peptide" evidence="2">
    <location>
        <begin position="1"/>
        <end position="19"/>
    </location>
</feature>
<sequence>MRFFAFALIALIAISCVSAQSQADLDKFKDYMDCIKKVKEPCQTTDKDCLAEQDKIEECSQKCKDDNASSQSDALSCVKKCTSTNKDVQTWYDATIACLSSSMTSFVLTFAIAIFALLF</sequence>
<dbReference type="PROSITE" id="PS51257">
    <property type="entry name" value="PROKAR_LIPOPROTEIN"/>
    <property type="match status" value="1"/>
</dbReference>
<keyword evidence="4" id="KW-1185">Reference proteome</keyword>
<dbReference type="Proteomes" id="UP000009168">
    <property type="component" value="Unassembled WGS sequence"/>
</dbReference>
<name>Q23UI8_TETTS</name>
<accession>Q23UI8</accession>
<dbReference type="KEGG" id="tet:TTHERM_00935460"/>
<keyword evidence="1 3" id="KW-0812">Transmembrane</keyword>
<evidence type="ECO:0000256" key="2">
    <source>
        <dbReference type="SAM" id="SignalP"/>
    </source>
</evidence>
<protein>
    <submittedName>
        <fullName evidence="3">Transmembrane protein, putative</fullName>
    </submittedName>
</protein>
<dbReference type="AlphaFoldDB" id="Q23UI8"/>
<keyword evidence="2" id="KW-0732">Signal</keyword>
<evidence type="ECO:0000313" key="4">
    <source>
        <dbReference type="Proteomes" id="UP000009168"/>
    </source>
</evidence>
<dbReference type="GeneID" id="7846335"/>
<dbReference type="HOGENOM" id="CLU_152887_1_0_1"/>
<keyword evidence="1" id="KW-1133">Transmembrane helix</keyword>
<evidence type="ECO:0000313" key="3">
    <source>
        <dbReference type="EMBL" id="EAS00170.1"/>
    </source>
</evidence>
<reference evidence="4" key="1">
    <citation type="journal article" date="2006" name="PLoS Biol.">
        <title>Macronuclear genome sequence of the ciliate Tetrahymena thermophila, a model eukaryote.</title>
        <authorList>
            <person name="Eisen J.A."/>
            <person name="Coyne R.S."/>
            <person name="Wu M."/>
            <person name="Wu D."/>
            <person name="Thiagarajan M."/>
            <person name="Wortman J.R."/>
            <person name="Badger J.H."/>
            <person name="Ren Q."/>
            <person name="Amedeo P."/>
            <person name="Jones K.M."/>
            <person name="Tallon L.J."/>
            <person name="Delcher A.L."/>
            <person name="Salzberg S.L."/>
            <person name="Silva J.C."/>
            <person name="Haas B.J."/>
            <person name="Majoros W.H."/>
            <person name="Farzad M."/>
            <person name="Carlton J.M."/>
            <person name="Smith R.K. Jr."/>
            <person name="Garg J."/>
            <person name="Pearlman R.E."/>
            <person name="Karrer K.M."/>
            <person name="Sun L."/>
            <person name="Manning G."/>
            <person name="Elde N.C."/>
            <person name="Turkewitz A.P."/>
            <person name="Asai D.J."/>
            <person name="Wilkes D.E."/>
            <person name="Wang Y."/>
            <person name="Cai H."/>
            <person name="Collins K."/>
            <person name="Stewart B.A."/>
            <person name="Lee S.R."/>
            <person name="Wilamowska K."/>
            <person name="Weinberg Z."/>
            <person name="Ruzzo W.L."/>
            <person name="Wloga D."/>
            <person name="Gaertig J."/>
            <person name="Frankel J."/>
            <person name="Tsao C.-C."/>
            <person name="Gorovsky M.A."/>
            <person name="Keeling P.J."/>
            <person name="Waller R.F."/>
            <person name="Patron N.J."/>
            <person name="Cherry J.M."/>
            <person name="Stover N.A."/>
            <person name="Krieger C.J."/>
            <person name="del Toro C."/>
            <person name="Ryder H.F."/>
            <person name="Williamson S.C."/>
            <person name="Barbeau R.A."/>
            <person name="Hamilton E.P."/>
            <person name="Orias E."/>
        </authorList>
    </citation>
    <scope>NUCLEOTIDE SEQUENCE [LARGE SCALE GENOMIC DNA]</scope>
    <source>
        <strain evidence="4">SB210</strain>
    </source>
</reference>
<feature type="chain" id="PRO_5004202391" evidence="2">
    <location>
        <begin position="20"/>
        <end position="119"/>
    </location>
</feature>
<gene>
    <name evidence="3" type="ORF">TTHERM_00935460</name>
</gene>
<dbReference type="EMBL" id="GG662627">
    <property type="protein sequence ID" value="EAS00170.1"/>
    <property type="molecule type" value="Genomic_DNA"/>
</dbReference>
<proteinExistence type="predicted"/>
<keyword evidence="1" id="KW-0472">Membrane</keyword>